<gene>
    <name evidence="14" type="primary">CTH_2</name>
    <name evidence="14" type="ORF">Bhyg_06766</name>
</gene>
<keyword evidence="15" id="KW-1185">Reference proteome</keyword>
<dbReference type="Proteomes" id="UP001151699">
    <property type="component" value="Chromosome B"/>
</dbReference>
<evidence type="ECO:0000256" key="6">
    <source>
        <dbReference type="ARBA" id="ARBA00023192"/>
    </source>
</evidence>
<dbReference type="GO" id="GO:0004123">
    <property type="term" value="F:cystathionine gamma-lyase activity"/>
    <property type="evidence" value="ECO:0007669"/>
    <property type="project" value="TreeGrafter"/>
</dbReference>
<comment type="catalytic activity">
    <reaction evidence="10">
        <text>O-phospho-L-homoserine + L-cysteine = L,L-cystathionine + phosphate</text>
        <dbReference type="Rhea" id="RHEA:80891"/>
        <dbReference type="ChEBI" id="CHEBI:35235"/>
        <dbReference type="ChEBI" id="CHEBI:43474"/>
        <dbReference type="ChEBI" id="CHEBI:57590"/>
        <dbReference type="ChEBI" id="CHEBI:58161"/>
        <dbReference type="EC" id="2.5.1.160"/>
    </reaction>
</comment>
<dbReference type="PIRSF" id="PIRSF001434">
    <property type="entry name" value="CGS"/>
    <property type="match status" value="1"/>
</dbReference>
<dbReference type="FunFam" id="3.40.640.10:FF:000046">
    <property type="entry name" value="Cystathionine gamma-lyase"/>
    <property type="match status" value="1"/>
</dbReference>
<evidence type="ECO:0000256" key="11">
    <source>
        <dbReference type="ARBA" id="ARBA00093596"/>
    </source>
</evidence>
<evidence type="ECO:0000256" key="9">
    <source>
        <dbReference type="ARBA" id="ARBA00093222"/>
    </source>
</evidence>
<dbReference type="PANTHER" id="PTHR11808:SF15">
    <property type="entry name" value="CYSTATHIONINE GAMMA-LYASE"/>
    <property type="match status" value="1"/>
</dbReference>
<dbReference type="GO" id="GO:0005737">
    <property type="term" value="C:cytoplasm"/>
    <property type="evidence" value="ECO:0007669"/>
    <property type="project" value="TreeGrafter"/>
</dbReference>
<evidence type="ECO:0000256" key="2">
    <source>
        <dbReference type="ARBA" id="ARBA00005038"/>
    </source>
</evidence>
<evidence type="ECO:0000256" key="7">
    <source>
        <dbReference type="ARBA" id="ARBA00029853"/>
    </source>
</evidence>
<comment type="pathway">
    <text evidence="8">Amino-acid biosynthesis; L-methionine biosynthesis via de novo pathway; L-cystathionine from O-succinyl-L-homoserine: step 1/1.</text>
</comment>
<evidence type="ECO:0000313" key="14">
    <source>
        <dbReference type="EMBL" id="KAJ6641821.1"/>
    </source>
</evidence>
<dbReference type="EC" id="4.4.1.1" evidence="4"/>
<dbReference type="EC" id="2.5.1.160" evidence="11"/>
<evidence type="ECO:0000256" key="10">
    <source>
        <dbReference type="ARBA" id="ARBA00093261"/>
    </source>
</evidence>
<dbReference type="GO" id="GO:0030170">
    <property type="term" value="F:pyridoxal phosphate binding"/>
    <property type="evidence" value="ECO:0007669"/>
    <property type="project" value="InterPro"/>
</dbReference>
<evidence type="ECO:0000256" key="5">
    <source>
        <dbReference type="ARBA" id="ARBA00022898"/>
    </source>
</evidence>
<evidence type="ECO:0000256" key="13">
    <source>
        <dbReference type="RuleBase" id="RU362118"/>
    </source>
</evidence>
<dbReference type="InterPro" id="IPR000277">
    <property type="entry name" value="Cys/Met-Metab_PyrdxlP-dep_enz"/>
</dbReference>
<comment type="catalytic activity">
    <reaction evidence="9">
        <text>O-succinyl-L-homoserine + L-cysteine = L,L-cystathionine + succinate + H(+)</text>
        <dbReference type="Rhea" id="RHEA:20397"/>
        <dbReference type="ChEBI" id="CHEBI:15378"/>
        <dbReference type="ChEBI" id="CHEBI:30031"/>
        <dbReference type="ChEBI" id="CHEBI:35235"/>
        <dbReference type="ChEBI" id="CHEBI:57661"/>
        <dbReference type="ChEBI" id="CHEBI:58161"/>
    </reaction>
</comment>
<comment type="similarity">
    <text evidence="3 13">Belongs to the trans-sulfuration enzymes family.</text>
</comment>
<sequence>MEGFKKPVEGFATKAIHVEQETNWSDKLVVQPIITTAIFRQTEPNVVQPLFYSRYGNPTRSSLEKCLASLDGGNFALAFSSGQGTLSSVTAILESGDHVLCADGIYSGTIEILGDLKYKGIHFDVVDFTDLNNVKEGIKSNTRIVCMESITNPLLNVLDVEGVCKIAHSHPNVIVIVDNTFLTPYYLRPLELGADMCVYSLSKYLNGHSDLIMGAVVLNDDGLYKRLKYIQQTYGAVPSPFDCYQASRSLKTLAIRMKQHGKSAYKIAVFLSNHPAVEKVYHPGLPSHPQHELALKQSYGHSGMISFYVKGDYESTKKFLLSMKVVSLCGSLGGVESVASIPAYMSRGKRTPEQLKKLGITSNLVRLSVGLEDSNDLIKDLDCALTLSQS</sequence>
<proteinExistence type="inferred from homology"/>
<comment type="caution">
    <text evidence="14">The sequence shown here is derived from an EMBL/GenBank/DDBJ whole genome shotgun (WGS) entry which is preliminary data.</text>
</comment>
<dbReference type="InterPro" id="IPR015422">
    <property type="entry name" value="PyrdxlP-dep_Trfase_small"/>
</dbReference>
<keyword evidence="5 12" id="KW-0663">Pyridoxal phosphate</keyword>
<keyword evidence="6" id="KW-0198">Cysteine biosynthesis</keyword>
<protein>
    <recommendedName>
        <fullName evidence="7">Gamma-cystathionase</fullName>
        <ecNumber evidence="11">2.5.1.160</ecNumber>
        <ecNumber evidence="4">4.4.1.1</ecNumber>
    </recommendedName>
</protein>
<dbReference type="Gene3D" id="3.90.1150.10">
    <property type="entry name" value="Aspartate Aminotransferase, domain 1"/>
    <property type="match status" value="1"/>
</dbReference>
<dbReference type="FunFam" id="3.90.1150.10:FF:000033">
    <property type="entry name" value="Cystathionine gamma-synthase"/>
    <property type="match status" value="1"/>
</dbReference>
<dbReference type="InterPro" id="IPR015421">
    <property type="entry name" value="PyrdxlP-dep_Trfase_major"/>
</dbReference>
<dbReference type="Pfam" id="PF01053">
    <property type="entry name" value="Cys_Met_Meta_PP"/>
    <property type="match status" value="1"/>
</dbReference>
<name>A0A9Q0N1X6_9DIPT</name>
<dbReference type="Gene3D" id="3.40.640.10">
    <property type="entry name" value="Type I PLP-dependent aspartate aminotransferase-like (Major domain)"/>
    <property type="match status" value="1"/>
</dbReference>
<feature type="modified residue" description="N6-(pyridoxal phosphate)lysine" evidence="12">
    <location>
        <position position="203"/>
    </location>
</feature>
<organism evidence="14 15">
    <name type="scientific">Pseudolycoriella hygida</name>
    <dbReference type="NCBI Taxonomy" id="35572"/>
    <lineage>
        <taxon>Eukaryota</taxon>
        <taxon>Metazoa</taxon>
        <taxon>Ecdysozoa</taxon>
        <taxon>Arthropoda</taxon>
        <taxon>Hexapoda</taxon>
        <taxon>Insecta</taxon>
        <taxon>Pterygota</taxon>
        <taxon>Neoptera</taxon>
        <taxon>Endopterygota</taxon>
        <taxon>Diptera</taxon>
        <taxon>Nematocera</taxon>
        <taxon>Sciaroidea</taxon>
        <taxon>Sciaridae</taxon>
        <taxon>Pseudolycoriella</taxon>
    </lineage>
</organism>
<comment type="pathway">
    <text evidence="2">Amino-acid biosynthesis; L-cysteine biosynthesis; L-cysteine from L-homocysteine and L-serine: step 2/2.</text>
</comment>
<dbReference type="GO" id="GO:0019343">
    <property type="term" value="P:cysteine biosynthetic process via cystathionine"/>
    <property type="evidence" value="ECO:0007669"/>
    <property type="project" value="TreeGrafter"/>
</dbReference>
<dbReference type="EMBL" id="WJQU01000002">
    <property type="protein sequence ID" value="KAJ6641821.1"/>
    <property type="molecule type" value="Genomic_DNA"/>
</dbReference>
<dbReference type="CDD" id="cd00614">
    <property type="entry name" value="CGS_like"/>
    <property type="match status" value="1"/>
</dbReference>
<comment type="cofactor">
    <cofactor evidence="1 13">
        <name>pyridoxal 5'-phosphate</name>
        <dbReference type="ChEBI" id="CHEBI:597326"/>
    </cofactor>
</comment>
<dbReference type="SUPFAM" id="SSF53383">
    <property type="entry name" value="PLP-dependent transferases"/>
    <property type="match status" value="1"/>
</dbReference>
<dbReference type="GO" id="GO:0019346">
    <property type="term" value="P:transsulfuration"/>
    <property type="evidence" value="ECO:0007669"/>
    <property type="project" value="InterPro"/>
</dbReference>
<keyword evidence="6" id="KW-0028">Amino-acid biosynthesis</keyword>
<dbReference type="InterPro" id="IPR015424">
    <property type="entry name" value="PyrdxlP-dep_Trfase"/>
</dbReference>
<evidence type="ECO:0000256" key="3">
    <source>
        <dbReference type="ARBA" id="ARBA00009077"/>
    </source>
</evidence>
<evidence type="ECO:0000256" key="1">
    <source>
        <dbReference type="ARBA" id="ARBA00001933"/>
    </source>
</evidence>
<evidence type="ECO:0000256" key="12">
    <source>
        <dbReference type="PIRSR" id="PIRSR001434-2"/>
    </source>
</evidence>
<evidence type="ECO:0000256" key="4">
    <source>
        <dbReference type="ARBA" id="ARBA00012085"/>
    </source>
</evidence>
<reference evidence="14" key="1">
    <citation type="submission" date="2022-07" db="EMBL/GenBank/DDBJ databases">
        <authorList>
            <person name="Trinca V."/>
            <person name="Uliana J.V.C."/>
            <person name="Torres T.T."/>
            <person name="Ward R.J."/>
            <person name="Monesi N."/>
        </authorList>
    </citation>
    <scope>NUCLEOTIDE SEQUENCE</scope>
    <source>
        <strain evidence="14">HSMRA1968</strain>
        <tissue evidence="14">Whole embryos</tissue>
    </source>
</reference>
<evidence type="ECO:0000256" key="8">
    <source>
        <dbReference type="ARBA" id="ARBA00060510"/>
    </source>
</evidence>
<dbReference type="PANTHER" id="PTHR11808">
    <property type="entry name" value="TRANS-SULFURATION ENZYME FAMILY MEMBER"/>
    <property type="match status" value="1"/>
</dbReference>
<dbReference type="GO" id="GO:0009086">
    <property type="term" value="P:methionine biosynthetic process"/>
    <property type="evidence" value="ECO:0007669"/>
    <property type="project" value="UniProtKB-ARBA"/>
</dbReference>
<dbReference type="AlphaFoldDB" id="A0A9Q0N1X6"/>
<dbReference type="OrthoDB" id="7778407at2759"/>
<accession>A0A9Q0N1X6</accession>
<evidence type="ECO:0000313" key="15">
    <source>
        <dbReference type="Proteomes" id="UP001151699"/>
    </source>
</evidence>